<reference evidence="1" key="1">
    <citation type="submission" date="2023-03" db="EMBL/GenBank/DDBJ databases">
        <title>Massive genome expansion in bonnet fungi (Mycena s.s.) driven by repeated elements and novel gene families across ecological guilds.</title>
        <authorList>
            <consortium name="Lawrence Berkeley National Laboratory"/>
            <person name="Harder C.B."/>
            <person name="Miyauchi S."/>
            <person name="Viragh M."/>
            <person name="Kuo A."/>
            <person name="Thoen E."/>
            <person name="Andreopoulos B."/>
            <person name="Lu D."/>
            <person name="Skrede I."/>
            <person name="Drula E."/>
            <person name="Henrissat B."/>
            <person name="Morin E."/>
            <person name="Kohler A."/>
            <person name="Barry K."/>
            <person name="LaButti K."/>
            <person name="Morin E."/>
            <person name="Salamov A."/>
            <person name="Lipzen A."/>
            <person name="Mereny Z."/>
            <person name="Hegedus B."/>
            <person name="Baldrian P."/>
            <person name="Stursova M."/>
            <person name="Weitz H."/>
            <person name="Taylor A."/>
            <person name="Grigoriev I.V."/>
            <person name="Nagy L.G."/>
            <person name="Martin F."/>
            <person name="Kauserud H."/>
        </authorList>
    </citation>
    <scope>NUCLEOTIDE SEQUENCE</scope>
    <source>
        <strain evidence="1">CBHHK188m</strain>
    </source>
</reference>
<dbReference type="Gene3D" id="3.80.10.10">
    <property type="entry name" value="Ribonuclease Inhibitor"/>
    <property type="match status" value="1"/>
</dbReference>
<organism evidence="1 2">
    <name type="scientific">Mycena maculata</name>
    <dbReference type="NCBI Taxonomy" id="230809"/>
    <lineage>
        <taxon>Eukaryota</taxon>
        <taxon>Fungi</taxon>
        <taxon>Dikarya</taxon>
        <taxon>Basidiomycota</taxon>
        <taxon>Agaricomycotina</taxon>
        <taxon>Agaricomycetes</taxon>
        <taxon>Agaricomycetidae</taxon>
        <taxon>Agaricales</taxon>
        <taxon>Marasmiineae</taxon>
        <taxon>Mycenaceae</taxon>
        <taxon>Mycena</taxon>
    </lineage>
</organism>
<gene>
    <name evidence="1" type="ORF">DFH07DRAFT_578011</name>
</gene>
<accession>A0AAD7INF7</accession>
<dbReference type="InterPro" id="IPR032675">
    <property type="entry name" value="LRR_dom_sf"/>
</dbReference>
<dbReference type="EMBL" id="JARJLG010000095">
    <property type="protein sequence ID" value="KAJ7747112.1"/>
    <property type="molecule type" value="Genomic_DNA"/>
</dbReference>
<proteinExistence type="predicted"/>
<dbReference type="AlphaFoldDB" id="A0AAD7INF7"/>
<name>A0AAD7INF7_9AGAR</name>
<dbReference type="SUPFAM" id="SSF52047">
    <property type="entry name" value="RNI-like"/>
    <property type="match status" value="1"/>
</dbReference>
<evidence type="ECO:0000313" key="1">
    <source>
        <dbReference type="EMBL" id="KAJ7747112.1"/>
    </source>
</evidence>
<protein>
    <recommendedName>
        <fullName evidence="3">F-box domain-containing protein</fullName>
    </recommendedName>
</protein>
<evidence type="ECO:0000313" key="2">
    <source>
        <dbReference type="Proteomes" id="UP001215280"/>
    </source>
</evidence>
<dbReference type="Proteomes" id="UP001215280">
    <property type="component" value="Unassembled WGS sequence"/>
</dbReference>
<evidence type="ECO:0008006" key="3">
    <source>
        <dbReference type="Google" id="ProtNLM"/>
    </source>
</evidence>
<sequence length="431" mass="50103">MASPLPPASAHPPPEIWWLIFRYATESETSYHVDYQPFQPIQELEETSQSLRHESIRLETCLSLMRVSFLFRSLAAEFMYEDVRIFDARGLKSLVSSLAHSEREHGPRTYGSYIRRLELPRRRINIILQSETLPFPTHPIPCDPGDIRLVDVLRFCPNLEILVRPCLCLDPQSVAFWASLVGAPFHGGLPRLMRLEWHETELDTRFYGTGHSDRLREIVSQSPNLRYLFLYSDRQNSVSDLILPRSLHTIRLNRSHFQSRDSRKLLPRPRYCCDIPNFHNLVLHTALPTSLLDFLAVSGHQLRVLEFAFAPQMTFSSNQMQRLLTRCPQLEELAYYLGAPEISPLVEAQCRSLKRVRLKQNPEEWNPCRPVLRTQMEILEGPSFPALAEVILHDPTRWFVRKEMGKDLLRRMRRRGYAVRYEDGSPVPIPA</sequence>
<keyword evidence="2" id="KW-1185">Reference proteome</keyword>
<comment type="caution">
    <text evidence="1">The sequence shown here is derived from an EMBL/GenBank/DDBJ whole genome shotgun (WGS) entry which is preliminary data.</text>
</comment>